<reference evidence="1" key="1">
    <citation type="submission" date="2022-03" db="EMBL/GenBank/DDBJ databases">
        <authorList>
            <person name="Legras J.-L."/>
            <person name="Devillers H."/>
            <person name="Grondin C."/>
        </authorList>
    </citation>
    <scope>NUCLEOTIDE SEQUENCE</scope>
    <source>
        <strain evidence="1">CLIB 1423</strain>
    </source>
</reference>
<keyword evidence="2" id="KW-1185">Reference proteome</keyword>
<dbReference type="InterPro" id="IPR036420">
    <property type="entry name" value="BRCT_dom_sf"/>
</dbReference>
<proteinExistence type="predicted"/>
<organism evidence="1 2">
    <name type="scientific">[Candida] railenensis</name>
    <dbReference type="NCBI Taxonomy" id="45579"/>
    <lineage>
        <taxon>Eukaryota</taxon>
        <taxon>Fungi</taxon>
        <taxon>Dikarya</taxon>
        <taxon>Ascomycota</taxon>
        <taxon>Saccharomycotina</taxon>
        <taxon>Pichiomycetes</taxon>
        <taxon>Debaryomycetaceae</taxon>
        <taxon>Kurtzmaniella</taxon>
    </lineage>
</organism>
<comment type="caution">
    <text evidence="1">The sequence shown here is derived from an EMBL/GenBank/DDBJ whole genome shotgun (WGS) entry which is preliminary data.</text>
</comment>
<evidence type="ECO:0000313" key="2">
    <source>
        <dbReference type="Proteomes" id="UP000837801"/>
    </source>
</evidence>
<dbReference type="Proteomes" id="UP000837801">
    <property type="component" value="Unassembled WGS sequence"/>
</dbReference>
<dbReference type="AlphaFoldDB" id="A0A9P0QPH2"/>
<protein>
    <recommendedName>
        <fullName evidence="3">BRCT domain-containing protein</fullName>
    </recommendedName>
</protein>
<accession>A0A9P0QPH2</accession>
<dbReference type="EMBL" id="CAKXYY010000006">
    <property type="protein sequence ID" value="CAH2352301.1"/>
    <property type="molecule type" value="Genomic_DNA"/>
</dbReference>
<evidence type="ECO:0008006" key="3">
    <source>
        <dbReference type="Google" id="ProtNLM"/>
    </source>
</evidence>
<name>A0A9P0QPH2_9ASCO</name>
<gene>
    <name evidence="1" type="ORF">CLIB1423_06S03312</name>
</gene>
<dbReference type="SUPFAM" id="SSF52113">
    <property type="entry name" value="BRCT domain"/>
    <property type="match status" value="1"/>
</dbReference>
<evidence type="ECO:0000313" key="1">
    <source>
        <dbReference type="EMBL" id="CAH2352301.1"/>
    </source>
</evidence>
<sequence length="370" mass="42137">MWVIYYSDGNKFIKKVLLPSQSYQVGCSNGVLPVSTNFISLDNRLTVRKRLKFKIGRIPTSKCMEPDLHTPIQIELQAPGPVIINNLKSYSIDITSPSTNFIPEDAIPFNRDKFSVKVIDLPGVEFSFYWLPLNISYTSASQKQMHFKKKLLLQNNIDFRICNYDESSLTYMIVTENVPLTSPVSTKILWCLSRCIPIVKIDWLDHVISNGENIKNWYSNEVYLKKYCPGPSFEVNPERKKLLVGTLIISFAKDFWSSLLENMGATVFEVDLLKFCNPTDTENQMVDESLLLNEVHRLVHNHLSSCYFLQISASSLKHHSADFINSTNSIIQNISACFGTIPLSSKQIEISLLEVSLKEVLFSTINTTKE</sequence>